<dbReference type="RefSeq" id="WP_002999714.1">
    <property type="nucleotide sequence ID" value="NZ_UHFA01000002.1"/>
</dbReference>
<evidence type="ECO:0000256" key="4">
    <source>
        <dbReference type="ARBA" id="ARBA00022833"/>
    </source>
</evidence>
<evidence type="ECO:0000259" key="8">
    <source>
        <dbReference type="Pfam" id="PF05193"/>
    </source>
</evidence>
<proteinExistence type="inferred from homology"/>
<dbReference type="SUPFAM" id="SSF63411">
    <property type="entry name" value="LuxS/MPP-like metallohydrolase"/>
    <property type="match status" value="2"/>
</dbReference>
<evidence type="ECO:0000256" key="1">
    <source>
        <dbReference type="ARBA" id="ARBA00007261"/>
    </source>
</evidence>
<keyword evidence="4" id="KW-0862">Zinc</keyword>
<evidence type="ECO:0000313" key="10">
    <source>
        <dbReference type="Proteomes" id="UP000254082"/>
    </source>
</evidence>
<feature type="domain" description="Peptidase M16 N-terminal" evidence="7">
    <location>
        <begin position="61"/>
        <end position="174"/>
    </location>
</feature>
<evidence type="ECO:0000256" key="3">
    <source>
        <dbReference type="ARBA" id="ARBA00022801"/>
    </source>
</evidence>
<dbReference type="AlphaFoldDB" id="A0A380JC49"/>
<keyword evidence="6" id="KW-0175">Coiled coil</keyword>
<dbReference type="InterPro" id="IPR011249">
    <property type="entry name" value="Metalloenz_LuxS/M16"/>
</dbReference>
<feature type="coiled-coil region" evidence="6">
    <location>
        <begin position="115"/>
        <end position="149"/>
    </location>
</feature>
<feature type="domain" description="Peptidase M16 C-terminal" evidence="8">
    <location>
        <begin position="181"/>
        <end position="356"/>
    </location>
</feature>
<dbReference type="PANTHER" id="PTHR43690">
    <property type="entry name" value="NARDILYSIN"/>
    <property type="match status" value="1"/>
</dbReference>
<evidence type="ECO:0000259" key="7">
    <source>
        <dbReference type="Pfam" id="PF00675"/>
    </source>
</evidence>
<evidence type="ECO:0000313" key="9">
    <source>
        <dbReference type="EMBL" id="SUN35379.1"/>
    </source>
</evidence>
<organism evidence="9 10">
    <name type="scientific">Streptococcus downei MFe28</name>
    <dbReference type="NCBI Taxonomy" id="764290"/>
    <lineage>
        <taxon>Bacteria</taxon>
        <taxon>Bacillati</taxon>
        <taxon>Bacillota</taxon>
        <taxon>Bacilli</taxon>
        <taxon>Lactobacillales</taxon>
        <taxon>Streptococcaceae</taxon>
        <taxon>Streptococcus</taxon>
    </lineage>
</organism>
<dbReference type="GO" id="GO:0006508">
    <property type="term" value="P:proteolysis"/>
    <property type="evidence" value="ECO:0007669"/>
    <property type="project" value="UniProtKB-KW"/>
</dbReference>
<dbReference type="PANTHER" id="PTHR43690:SF17">
    <property type="entry name" value="PROTEIN YHJJ"/>
    <property type="match status" value="1"/>
</dbReference>
<sequence length="422" mass="48746">MLEKNYYPAIKETLYKTRLENGMKVYLLPKQDFQEMTALLQVDFGALDDSPSEQDFIKESPAGLAHFLEHKLFEMADGQDAGLKFSELGVDSNAFTSFEKTAYYFTSLGQNLEALELLQDFVRSLTIDKKSLEREKKIIAQEVDMYLDDPDYQLYSGVLANLYPNTKLAQDIAGSRDSLKKITLKWLRKSHKTYYQPDKMTLFLIGDFQLEPALDSIKKAQANFTTKLTRLDRNPLKLTSPVKRKSISLDVAKPKLALGFRLPAKNHQLFKQKLALRLFFSLLFGWTSQNYQLWYEQGLIDDSFDMEIELGFRFRFLILTMDTREPIKMANHIKSVLRNFSTSADFNKEHLDLIKREIYGEFMRSLDSIENLSSQLASFQSQDESYLELPSILSSLQLAELEQVGQSFIEKMEASEFTIFPN</sequence>
<protein>
    <submittedName>
        <fullName evidence="9">Insulinase, M16 family peptidase</fullName>
    </submittedName>
</protein>
<evidence type="ECO:0000256" key="2">
    <source>
        <dbReference type="ARBA" id="ARBA00022670"/>
    </source>
</evidence>
<keyword evidence="3" id="KW-0378">Hydrolase</keyword>
<accession>A0A380JC49</accession>
<evidence type="ECO:0000256" key="6">
    <source>
        <dbReference type="SAM" id="Coils"/>
    </source>
</evidence>
<dbReference type="NCBIfam" id="NF047421">
    <property type="entry name" value="YfmH_fam"/>
    <property type="match status" value="1"/>
</dbReference>
<dbReference type="GO" id="GO:0046872">
    <property type="term" value="F:metal ion binding"/>
    <property type="evidence" value="ECO:0007669"/>
    <property type="project" value="InterPro"/>
</dbReference>
<dbReference type="OrthoDB" id="9811314at2"/>
<keyword evidence="10" id="KW-1185">Reference proteome</keyword>
<dbReference type="InterPro" id="IPR011765">
    <property type="entry name" value="Pept_M16_N"/>
</dbReference>
<dbReference type="Proteomes" id="UP000254082">
    <property type="component" value="Unassembled WGS sequence"/>
</dbReference>
<keyword evidence="2" id="KW-0645">Protease</keyword>
<dbReference type="InterPro" id="IPR050626">
    <property type="entry name" value="Peptidase_M16"/>
</dbReference>
<gene>
    <name evidence="9" type="ORF">NCTC11391_00359</name>
</gene>
<name>A0A380JC49_STRDO</name>
<dbReference type="Gene3D" id="3.30.830.10">
    <property type="entry name" value="Metalloenzyme, LuxS/M16 peptidase-like"/>
    <property type="match status" value="2"/>
</dbReference>
<dbReference type="GO" id="GO:0008237">
    <property type="term" value="F:metallopeptidase activity"/>
    <property type="evidence" value="ECO:0007669"/>
    <property type="project" value="UniProtKB-KW"/>
</dbReference>
<dbReference type="Pfam" id="PF00675">
    <property type="entry name" value="Peptidase_M16"/>
    <property type="match status" value="1"/>
</dbReference>
<dbReference type="InterPro" id="IPR007863">
    <property type="entry name" value="Peptidase_M16_C"/>
</dbReference>
<evidence type="ECO:0000256" key="5">
    <source>
        <dbReference type="ARBA" id="ARBA00023049"/>
    </source>
</evidence>
<reference evidence="9 10" key="1">
    <citation type="submission" date="2018-06" db="EMBL/GenBank/DDBJ databases">
        <authorList>
            <consortium name="Pathogen Informatics"/>
            <person name="Doyle S."/>
        </authorList>
    </citation>
    <scope>NUCLEOTIDE SEQUENCE [LARGE SCALE GENOMIC DNA]</scope>
    <source>
        <strain evidence="10">NCTC 11391</strain>
    </source>
</reference>
<keyword evidence="5" id="KW-0482">Metalloprotease</keyword>
<dbReference type="Pfam" id="PF05193">
    <property type="entry name" value="Peptidase_M16_C"/>
    <property type="match status" value="1"/>
</dbReference>
<comment type="similarity">
    <text evidence="1">Belongs to the peptidase M16 family.</text>
</comment>
<dbReference type="EMBL" id="UHFA01000002">
    <property type="protein sequence ID" value="SUN35379.1"/>
    <property type="molecule type" value="Genomic_DNA"/>
</dbReference>